<evidence type="ECO:0000313" key="3">
    <source>
        <dbReference type="Proteomes" id="UP000516349"/>
    </source>
</evidence>
<name>A0A7H1NT12_9PROT</name>
<reference evidence="2 3" key="1">
    <citation type="submission" date="2020-08" db="EMBL/GenBank/DDBJ databases">
        <title>Complete genome sequence of Entomobacter blattae G55GP.</title>
        <authorList>
            <person name="Poehlein A."/>
            <person name="Guzman J."/>
            <person name="Daniel R."/>
            <person name="Vilcinskas A."/>
        </authorList>
    </citation>
    <scope>NUCLEOTIDE SEQUENCE [LARGE SCALE GENOMIC DNA]</scope>
    <source>
        <strain evidence="2 3">G55GP</strain>
    </source>
</reference>
<dbReference type="InterPro" id="IPR036866">
    <property type="entry name" value="RibonucZ/Hydroxyglut_hydro"/>
</dbReference>
<dbReference type="SUPFAM" id="SSF56281">
    <property type="entry name" value="Metallo-hydrolase/oxidoreductase"/>
    <property type="match status" value="1"/>
</dbReference>
<dbReference type="PANTHER" id="PTHR42663">
    <property type="entry name" value="HYDROLASE C777.06C-RELATED-RELATED"/>
    <property type="match status" value="1"/>
</dbReference>
<keyword evidence="3" id="KW-1185">Reference proteome</keyword>
<dbReference type="Pfam" id="PF12706">
    <property type="entry name" value="Lactamase_B_2"/>
    <property type="match status" value="1"/>
</dbReference>
<dbReference type="RefSeq" id="WP_203413141.1">
    <property type="nucleotide sequence ID" value="NZ_CP060244.1"/>
</dbReference>
<evidence type="ECO:0000259" key="1">
    <source>
        <dbReference type="SMART" id="SM00849"/>
    </source>
</evidence>
<dbReference type="AlphaFoldDB" id="A0A7H1NT12"/>
<dbReference type="GO" id="GO:0042781">
    <property type="term" value="F:3'-tRNA processing endoribonuclease activity"/>
    <property type="evidence" value="ECO:0007669"/>
    <property type="project" value="UniProtKB-EC"/>
</dbReference>
<gene>
    <name evidence="2" type="primary">rbn</name>
    <name evidence="2" type="ORF">JGUZn3_17040</name>
</gene>
<sequence length="261" mass="29736">MRVIVLGCGGSAGVPMVGGHDEKGDWGACNPQEIKNKRSRSSIILEGESGNRLLVDTGPDLRYQLLRAGIARLDGVLYTHPHADHIAGLDDLRSVNRYMNKPLNIYGFETVMEELERRFSYAFRPWKPPGFFAPVVHKHLIEAWTTKTIADFSLQFFLQNHGRVDTLGFRCGNFAYSTDVVRLNKQALDILHGVDIWLVDCFQREEHPAHAHLGRVLEWHKQIKPRLTLLTHMGTDMDWDWLKQNLPPTIEPAYDGLVFNV</sequence>
<dbReference type="CDD" id="cd16279">
    <property type="entry name" value="metallo-hydrolase-like_MBL-fold"/>
    <property type="match status" value="1"/>
</dbReference>
<keyword evidence="2" id="KW-0378">Hydrolase</keyword>
<proteinExistence type="predicted"/>
<protein>
    <submittedName>
        <fullName evidence="2">Ribonuclease BN</fullName>
        <ecNumber evidence="2">3.1.26.11</ecNumber>
    </submittedName>
</protein>
<organism evidence="2 3">
    <name type="scientific">Entomobacter blattae</name>
    <dbReference type="NCBI Taxonomy" id="2762277"/>
    <lineage>
        <taxon>Bacteria</taxon>
        <taxon>Pseudomonadati</taxon>
        <taxon>Pseudomonadota</taxon>
        <taxon>Alphaproteobacteria</taxon>
        <taxon>Acetobacterales</taxon>
        <taxon>Acetobacteraceae</taxon>
        <taxon>Entomobacter</taxon>
    </lineage>
</organism>
<dbReference type="Gene3D" id="3.60.15.10">
    <property type="entry name" value="Ribonuclease Z/Hydroxyacylglutathione hydrolase-like"/>
    <property type="match status" value="1"/>
</dbReference>
<dbReference type="SMART" id="SM00849">
    <property type="entry name" value="Lactamase_B"/>
    <property type="match status" value="1"/>
</dbReference>
<dbReference type="EC" id="3.1.26.11" evidence="2"/>
<dbReference type="PANTHER" id="PTHR42663:SF6">
    <property type="entry name" value="HYDROLASE C777.06C-RELATED"/>
    <property type="match status" value="1"/>
</dbReference>
<accession>A0A7H1NT12</accession>
<dbReference type="InterPro" id="IPR001279">
    <property type="entry name" value="Metallo-B-lactamas"/>
</dbReference>
<dbReference type="KEGG" id="ebla:JGUZn3_17040"/>
<evidence type="ECO:0000313" key="2">
    <source>
        <dbReference type="EMBL" id="QNT78922.1"/>
    </source>
</evidence>
<dbReference type="EMBL" id="CP060244">
    <property type="protein sequence ID" value="QNT78922.1"/>
    <property type="molecule type" value="Genomic_DNA"/>
</dbReference>
<feature type="domain" description="Metallo-beta-lactamase" evidence="1">
    <location>
        <begin position="39"/>
        <end position="212"/>
    </location>
</feature>
<dbReference type="Proteomes" id="UP000516349">
    <property type="component" value="Chromosome"/>
</dbReference>